<dbReference type="Pfam" id="PF05764">
    <property type="entry name" value="YL1"/>
    <property type="match status" value="1"/>
</dbReference>
<dbReference type="GO" id="GO:0005634">
    <property type="term" value="C:nucleus"/>
    <property type="evidence" value="ECO:0007669"/>
    <property type="project" value="TreeGrafter"/>
</dbReference>
<accession>A0A9P6E6Q1</accession>
<feature type="domain" description="Vps72/YL1 C-terminal" evidence="3">
    <location>
        <begin position="463"/>
        <end position="492"/>
    </location>
</feature>
<feature type="compositionally biased region" description="Acidic residues" evidence="2">
    <location>
        <begin position="42"/>
        <end position="57"/>
    </location>
</feature>
<feature type="compositionally biased region" description="Low complexity" evidence="2">
    <location>
        <begin position="377"/>
        <end position="391"/>
    </location>
</feature>
<dbReference type="Proteomes" id="UP000807306">
    <property type="component" value="Unassembled WGS sequence"/>
</dbReference>
<evidence type="ECO:0000259" key="3">
    <source>
        <dbReference type="SMART" id="SM00993"/>
    </source>
</evidence>
<evidence type="ECO:0000256" key="1">
    <source>
        <dbReference type="ARBA" id="ARBA00006832"/>
    </source>
</evidence>
<reference evidence="4" key="1">
    <citation type="submission" date="2020-11" db="EMBL/GenBank/DDBJ databases">
        <authorList>
            <consortium name="DOE Joint Genome Institute"/>
            <person name="Ahrendt S."/>
            <person name="Riley R."/>
            <person name="Andreopoulos W."/>
            <person name="Labutti K."/>
            <person name="Pangilinan J."/>
            <person name="Ruiz-Duenas F.J."/>
            <person name="Barrasa J.M."/>
            <person name="Sanchez-Garcia M."/>
            <person name="Camarero S."/>
            <person name="Miyauchi S."/>
            <person name="Serrano A."/>
            <person name="Linde D."/>
            <person name="Babiker R."/>
            <person name="Drula E."/>
            <person name="Ayuso-Fernandez I."/>
            <person name="Pacheco R."/>
            <person name="Padilla G."/>
            <person name="Ferreira P."/>
            <person name="Barriuso J."/>
            <person name="Kellner H."/>
            <person name="Castanera R."/>
            <person name="Alfaro M."/>
            <person name="Ramirez L."/>
            <person name="Pisabarro A.G."/>
            <person name="Kuo A."/>
            <person name="Tritt A."/>
            <person name="Lipzen A."/>
            <person name="He G."/>
            <person name="Yan M."/>
            <person name="Ng V."/>
            <person name="Cullen D."/>
            <person name="Martin F."/>
            <person name="Rosso M.-N."/>
            <person name="Henrissat B."/>
            <person name="Hibbett D."/>
            <person name="Martinez A.T."/>
            <person name="Grigoriev I.V."/>
        </authorList>
    </citation>
    <scope>NUCLEOTIDE SEQUENCE</scope>
    <source>
        <strain evidence="4">CBS 506.95</strain>
    </source>
</reference>
<organism evidence="4 5">
    <name type="scientific">Crepidotus variabilis</name>
    <dbReference type="NCBI Taxonomy" id="179855"/>
    <lineage>
        <taxon>Eukaryota</taxon>
        <taxon>Fungi</taxon>
        <taxon>Dikarya</taxon>
        <taxon>Basidiomycota</taxon>
        <taxon>Agaricomycotina</taxon>
        <taxon>Agaricomycetes</taxon>
        <taxon>Agaricomycetidae</taxon>
        <taxon>Agaricales</taxon>
        <taxon>Agaricineae</taxon>
        <taxon>Crepidotaceae</taxon>
        <taxon>Crepidotus</taxon>
    </lineage>
</organism>
<feature type="region of interest" description="Disordered" evidence="2">
    <location>
        <begin position="505"/>
        <end position="541"/>
    </location>
</feature>
<evidence type="ECO:0000313" key="4">
    <source>
        <dbReference type="EMBL" id="KAF9523646.1"/>
    </source>
</evidence>
<feature type="compositionally biased region" description="Polar residues" evidence="2">
    <location>
        <begin position="531"/>
        <end position="541"/>
    </location>
</feature>
<dbReference type="SMART" id="SM00993">
    <property type="entry name" value="YL1_C"/>
    <property type="match status" value="1"/>
</dbReference>
<dbReference type="PANTHER" id="PTHR13275">
    <property type="entry name" value="YL-1 PROTEIN TRANSCRIPTION FACTOR-LIKE 1"/>
    <property type="match status" value="1"/>
</dbReference>
<dbReference type="EMBL" id="MU157913">
    <property type="protein sequence ID" value="KAF9523646.1"/>
    <property type="molecule type" value="Genomic_DNA"/>
</dbReference>
<feature type="region of interest" description="Disordered" evidence="2">
    <location>
        <begin position="329"/>
        <end position="398"/>
    </location>
</feature>
<dbReference type="InterPro" id="IPR046757">
    <property type="entry name" value="YL1_N"/>
</dbReference>
<feature type="region of interest" description="Disordered" evidence="2">
    <location>
        <begin position="1"/>
        <end position="24"/>
    </location>
</feature>
<feature type="compositionally biased region" description="Acidic residues" evidence="2">
    <location>
        <begin position="64"/>
        <end position="83"/>
    </location>
</feature>
<protein>
    <submittedName>
        <fullName evidence="4">YL1 nuclear protein-domain-containing protein</fullName>
    </submittedName>
</protein>
<dbReference type="AlphaFoldDB" id="A0A9P6E6Q1"/>
<dbReference type="PANTHER" id="PTHR13275:SF4">
    <property type="entry name" value="VACUOLAR PROTEIN SORTING-ASSOCIATED PROTEIN 72 HOMOLOG"/>
    <property type="match status" value="1"/>
</dbReference>
<proteinExistence type="inferred from homology"/>
<dbReference type="InterPro" id="IPR013272">
    <property type="entry name" value="Vps72/YL1_C"/>
</dbReference>
<sequence length="541" mass="59995">MEEISNEGDIEMLATRRSRRSTAGNRMAEVMAEVALENEQKDLDDDVDFDNANDEQDVFGSDFESTDEEAEKQAEEVGETEAIQEEKRERKTARSRLEKATAAAHEKNKGTFNADIQISATPTKLRPRAKARVQLGTVVDAATGEMVVSKSREKASKTRTSKRKHTVLNTSATVTRLKESEQKKASQPKKAKAETKTYTQAELIALALDTEEGNIREHRDYLKNEEEKRKRARVVRTAVEGHKLRWVSRIEEAKVPIPPPGPTLPSTTLPVSITSSAYRSVYGPPGTLFTPTNYTFSAGTLVKNNLTSTSTPQPSTSSQYQYTPYQHSAFPVWPPPPQQQPYFAPSTRSAPATNIPTSNTTPGQEPSSSTLATTSANPSSLNLTSATTSAPMAETTTPIELPQPEFRMEKVTKDYVVHELTQQKGGPKPSWNENMKAMFGDHVKWDEVKVFVGKNRPLSRPRQTCPITGRQAHYLDPRTGVPYANSRAFKVLTQLLEHEYVWNPSSGSYMDHGTPPPNPEAGESDRRRDVTGSSDVIMETT</sequence>
<dbReference type="Pfam" id="PF08265">
    <property type="entry name" value="YL1_C"/>
    <property type="match status" value="1"/>
</dbReference>
<keyword evidence="5" id="KW-1185">Reference proteome</keyword>
<feature type="compositionally biased region" description="Basic and acidic residues" evidence="2">
    <location>
        <begin position="95"/>
        <end position="109"/>
    </location>
</feature>
<gene>
    <name evidence="4" type="ORF">CPB83DRAFT_821215</name>
</gene>
<feature type="compositionally biased region" description="Polar residues" evidence="2">
    <location>
        <begin position="346"/>
        <end position="376"/>
    </location>
</feature>
<evidence type="ECO:0000313" key="5">
    <source>
        <dbReference type="Proteomes" id="UP000807306"/>
    </source>
</evidence>
<comment type="similarity">
    <text evidence="1">Belongs to the VPS72/YL1 family.</text>
</comment>
<feature type="region of interest" description="Disordered" evidence="2">
    <location>
        <begin position="40"/>
        <end position="115"/>
    </location>
</feature>
<dbReference type="OrthoDB" id="78296at2759"/>
<comment type="caution">
    <text evidence="4">The sequence shown here is derived from an EMBL/GenBank/DDBJ whole genome shotgun (WGS) entry which is preliminary data.</text>
</comment>
<evidence type="ECO:0000256" key="2">
    <source>
        <dbReference type="SAM" id="MobiDB-lite"/>
    </source>
</evidence>
<name>A0A9P6E6Q1_9AGAR</name>
<feature type="compositionally biased region" description="Acidic residues" evidence="2">
    <location>
        <begin position="1"/>
        <end position="10"/>
    </location>
</feature>